<evidence type="ECO:0000256" key="5">
    <source>
        <dbReference type="RuleBase" id="RU003682"/>
    </source>
</evidence>
<dbReference type="AlphaFoldDB" id="A0A9Q0UCX9"/>
<accession>A0A9Q0UCX9</accession>
<dbReference type="EMBL" id="JAPFFM010000012">
    <property type="protein sequence ID" value="KAJ6727775.1"/>
    <property type="molecule type" value="Genomic_DNA"/>
</dbReference>
<protein>
    <submittedName>
        <fullName evidence="7">PROTEIN DMR6-LIKE OXYGENASE 2-LIKE</fullName>
    </submittedName>
</protein>
<evidence type="ECO:0000256" key="2">
    <source>
        <dbReference type="ARBA" id="ARBA00022723"/>
    </source>
</evidence>
<reference evidence="7" key="2">
    <citation type="journal article" date="2023" name="Int. J. Mol. Sci.">
        <title>De Novo Assembly and Annotation of 11 Diverse Shrub Willow (Salix) Genomes Reveals Novel Gene Organization in Sex-Linked Regions.</title>
        <authorList>
            <person name="Hyden B."/>
            <person name="Feng K."/>
            <person name="Yates T.B."/>
            <person name="Jawdy S."/>
            <person name="Cereghino C."/>
            <person name="Smart L.B."/>
            <person name="Muchero W."/>
        </authorList>
    </citation>
    <scope>NUCLEOTIDE SEQUENCE</scope>
    <source>
        <tissue evidence="7">Shoot tip</tissue>
    </source>
</reference>
<dbReference type="Pfam" id="PF14226">
    <property type="entry name" value="DIOX_N"/>
    <property type="match status" value="1"/>
</dbReference>
<dbReference type="GO" id="GO:0016491">
    <property type="term" value="F:oxidoreductase activity"/>
    <property type="evidence" value="ECO:0007669"/>
    <property type="project" value="UniProtKB-KW"/>
</dbReference>
<dbReference type="Proteomes" id="UP001151752">
    <property type="component" value="Chromosome 11"/>
</dbReference>
<keyword evidence="4 5" id="KW-0408">Iron</keyword>
<evidence type="ECO:0000259" key="6">
    <source>
        <dbReference type="PROSITE" id="PS51471"/>
    </source>
</evidence>
<dbReference type="GO" id="GO:0046872">
    <property type="term" value="F:metal ion binding"/>
    <property type="evidence" value="ECO:0007669"/>
    <property type="project" value="UniProtKB-KW"/>
</dbReference>
<name>A0A9Q0UCX9_9ROSI</name>
<dbReference type="InterPro" id="IPR026992">
    <property type="entry name" value="DIOX_N"/>
</dbReference>
<evidence type="ECO:0000313" key="8">
    <source>
        <dbReference type="Proteomes" id="UP001151752"/>
    </source>
</evidence>
<dbReference type="Gene3D" id="2.60.120.330">
    <property type="entry name" value="B-lactam Antibiotic, Isopenicillin N Synthase, Chain"/>
    <property type="match status" value="1"/>
</dbReference>
<dbReference type="PROSITE" id="PS51471">
    <property type="entry name" value="FE2OG_OXY"/>
    <property type="match status" value="1"/>
</dbReference>
<dbReference type="SUPFAM" id="SSF51197">
    <property type="entry name" value="Clavaminate synthase-like"/>
    <property type="match status" value="1"/>
</dbReference>
<evidence type="ECO:0000256" key="1">
    <source>
        <dbReference type="ARBA" id="ARBA00008056"/>
    </source>
</evidence>
<dbReference type="Pfam" id="PF03171">
    <property type="entry name" value="2OG-FeII_Oxy"/>
    <property type="match status" value="1"/>
</dbReference>
<dbReference type="GO" id="GO:0031418">
    <property type="term" value="F:L-ascorbic acid binding"/>
    <property type="evidence" value="ECO:0007669"/>
    <property type="project" value="UniProtKB-KW"/>
</dbReference>
<feature type="domain" description="Fe2OG dioxygenase" evidence="6">
    <location>
        <begin position="126"/>
        <end position="227"/>
    </location>
</feature>
<comment type="similarity">
    <text evidence="1 5">Belongs to the iron/ascorbate-dependent oxidoreductase family.</text>
</comment>
<proteinExistence type="inferred from homology"/>
<dbReference type="InterPro" id="IPR044861">
    <property type="entry name" value="IPNS-like_FE2OG_OXY"/>
</dbReference>
<dbReference type="InterPro" id="IPR027443">
    <property type="entry name" value="IPNS-like_sf"/>
</dbReference>
<evidence type="ECO:0000256" key="4">
    <source>
        <dbReference type="ARBA" id="ARBA00023004"/>
    </source>
</evidence>
<dbReference type="InterPro" id="IPR005123">
    <property type="entry name" value="Oxoglu/Fe-dep_dioxygenase_dom"/>
</dbReference>
<organism evidence="7 8">
    <name type="scientific">Salix koriyanagi</name>
    <dbReference type="NCBI Taxonomy" id="2511006"/>
    <lineage>
        <taxon>Eukaryota</taxon>
        <taxon>Viridiplantae</taxon>
        <taxon>Streptophyta</taxon>
        <taxon>Embryophyta</taxon>
        <taxon>Tracheophyta</taxon>
        <taxon>Spermatophyta</taxon>
        <taxon>Magnoliopsida</taxon>
        <taxon>eudicotyledons</taxon>
        <taxon>Gunneridae</taxon>
        <taxon>Pentapetalae</taxon>
        <taxon>rosids</taxon>
        <taxon>fabids</taxon>
        <taxon>Malpighiales</taxon>
        <taxon>Salicaceae</taxon>
        <taxon>Saliceae</taxon>
        <taxon>Salix</taxon>
    </lineage>
</organism>
<sequence>MALPLSSTWKPLLGPRRSDAIKQIGLACEKNGFFAVKNHGIPEMKINNMLDTAREFFHLPDEERQSLKFHCHPVEEYKSHWPSNPPSFRENVGEYCESVRKVEVAILEAISESLDLERDYIDKILKGHYVSINYYPACQESELDVTHGVRTHTDPTLITILMQDDVPGLQVINDDKWINVNPIPNAVVVHVGDILQAISNYKYKSLLHQAIVNCEKERVSIASYCYPSDDAMIGPAKKLIDKVHPAIYKDFTYREFHESMWRVKCSTAKRLDLFKPSSD</sequence>
<gene>
    <name evidence="7" type="ORF">OIU74_005932</name>
</gene>
<keyword evidence="5" id="KW-0560">Oxidoreductase</keyword>
<keyword evidence="2 5" id="KW-0479">Metal-binding</keyword>
<keyword evidence="3" id="KW-0847">Vitamin C</keyword>
<evidence type="ECO:0000256" key="3">
    <source>
        <dbReference type="ARBA" id="ARBA00022896"/>
    </source>
</evidence>
<dbReference type="InterPro" id="IPR050295">
    <property type="entry name" value="Plant_2OG-oxidoreductases"/>
</dbReference>
<reference evidence="7" key="1">
    <citation type="submission" date="2022-11" db="EMBL/GenBank/DDBJ databases">
        <authorList>
            <person name="Hyden B.L."/>
            <person name="Feng K."/>
            <person name="Yates T."/>
            <person name="Jawdy S."/>
            <person name="Smart L.B."/>
            <person name="Muchero W."/>
        </authorList>
    </citation>
    <scope>NUCLEOTIDE SEQUENCE</scope>
    <source>
        <tissue evidence="7">Shoot tip</tissue>
    </source>
</reference>
<dbReference type="PANTHER" id="PTHR47991">
    <property type="entry name" value="OXOGLUTARATE/IRON-DEPENDENT DIOXYGENASE"/>
    <property type="match status" value="1"/>
</dbReference>
<comment type="caution">
    <text evidence="7">The sequence shown here is derived from an EMBL/GenBank/DDBJ whole genome shotgun (WGS) entry which is preliminary data.</text>
</comment>
<keyword evidence="8" id="KW-1185">Reference proteome</keyword>
<evidence type="ECO:0000313" key="7">
    <source>
        <dbReference type="EMBL" id="KAJ6727775.1"/>
    </source>
</evidence>